<dbReference type="GO" id="GO:0015171">
    <property type="term" value="F:amino acid transmembrane transporter activity"/>
    <property type="evidence" value="ECO:0007669"/>
    <property type="project" value="TreeGrafter"/>
</dbReference>
<feature type="transmembrane region" description="Helical" evidence="6">
    <location>
        <begin position="164"/>
        <end position="183"/>
    </location>
</feature>
<evidence type="ECO:0000256" key="2">
    <source>
        <dbReference type="ARBA" id="ARBA00022475"/>
    </source>
</evidence>
<evidence type="ECO:0000313" key="8">
    <source>
        <dbReference type="Proteomes" id="UP000475928"/>
    </source>
</evidence>
<dbReference type="GO" id="GO:0005886">
    <property type="term" value="C:plasma membrane"/>
    <property type="evidence" value="ECO:0007669"/>
    <property type="project" value="UniProtKB-SubCell"/>
</dbReference>
<dbReference type="PANTHER" id="PTHR30086">
    <property type="entry name" value="ARGININE EXPORTER PROTEIN ARGO"/>
    <property type="match status" value="1"/>
</dbReference>
<keyword evidence="5 6" id="KW-0472">Membrane</keyword>
<accession>A0A6A0B9N9</accession>
<comment type="subcellular location">
    <subcellularLocation>
        <location evidence="1">Cell membrane</location>
        <topology evidence="1">Multi-pass membrane protein</topology>
    </subcellularLocation>
</comment>
<keyword evidence="8" id="KW-1185">Reference proteome</keyword>
<organism evidence="7 8">
    <name type="scientific">Pseudolactococcus insecticola</name>
    <dbReference type="NCBI Taxonomy" id="2709158"/>
    <lineage>
        <taxon>Bacteria</taxon>
        <taxon>Bacillati</taxon>
        <taxon>Bacillota</taxon>
        <taxon>Bacilli</taxon>
        <taxon>Lactobacillales</taxon>
        <taxon>Streptococcaceae</taxon>
        <taxon>Pseudolactococcus</taxon>
    </lineage>
</organism>
<comment type="caution">
    <text evidence="7">The sequence shown here is derived from an EMBL/GenBank/DDBJ whole genome shotgun (WGS) entry which is preliminary data.</text>
</comment>
<evidence type="ECO:0000256" key="4">
    <source>
        <dbReference type="ARBA" id="ARBA00022989"/>
    </source>
</evidence>
<dbReference type="InterPro" id="IPR001123">
    <property type="entry name" value="LeuE-type"/>
</dbReference>
<sequence length="184" mass="20268">MIQFLIFLVIMSVTPGPNTILAMSAGAEQGFKKTLPYQLGIGIGVFVIALIAMVFGELIKDNHLLMTLMKLVGTGYLLYLAYHVLKSQQLSDGTHQAVTLKTGLLLQFTNVKVYLYAVTGLTGFDVMHDFTFGKILLMVVIGVVGTLMWAAFGHGLKDVYNRHFTGINRVIAVLLVFSALDLWR</sequence>
<name>A0A6A0B9N9_9LACT</name>
<evidence type="ECO:0000256" key="3">
    <source>
        <dbReference type="ARBA" id="ARBA00022692"/>
    </source>
</evidence>
<feature type="transmembrane region" description="Helical" evidence="6">
    <location>
        <begin position="135"/>
        <end position="152"/>
    </location>
</feature>
<protein>
    <submittedName>
        <fullName evidence="7">Amino acid transporter LysE</fullName>
    </submittedName>
</protein>
<feature type="transmembrane region" description="Helical" evidence="6">
    <location>
        <begin position="38"/>
        <end position="56"/>
    </location>
</feature>
<dbReference type="Proteomes" id="UP000475928">
    <property type="component" value="Unassembled WGS sequence"/>
</dbReference>
<proteinExistence type="predicted"/>
<keyword evidence="2" id="KW-1003">Cell membrane</keyword>
<evidence type="ECO:0000313" key="7">
    <source>
        <dbReference type="EMBL" id="GFH41333.1"/>
    </source>
</evidence>
<dbReference type="RefSeq" id="WP_172357717.1">
    <property type="nucleotide sequence ID" value="NZ_BLLH01000012.1"/>
</dbReference>
<keyword evidence="3 6" id="KW-0812">Transmembrane</keyword>
<reference evidence="7 8" key="1">
    <citation type="submission" date="2020-02" db="EMBL/GenBank/DDBJ databases">
        <title>Draft genome sequence of Lactococcus sp. Hs20B0-1.</title>
        <authorList>
            <person name="Noda S."/>
            <person name="Yuki M."/>
            <person name="Ohkuma M."/>
        </authorList>
    </citation>
    <scope>NUCLEOTIDE SEQUENCE [LARGE SCALE GENOMIC DNA]</scope>
    <source>
        <strain evidence="7 8">Hs20B0-1</strain>
    </source>
</reference>
<dbReference type="AlphaFoldDB" id="A0A6A0B9N9"/>
<gene>
    <name evidence="7" type="primary">lysE</name>
    <name evidence="7" type="ORF">Hs20B_17310</name>
</gene>
<dbReference type="GO" id="GO:0033228">
    <property type="term" value="P:cysteine export across plasma membrane"/>
    <property type="evidence" value="ECO:0007669"/>
    <property type="project" value="TreeGrafter"/>
</dbReference>
<evidence type="ECO:0000256" key="1">
    <source>
        <dbReference type="ARBA" id="ARBA00004651"/>
    </source>
</evidence>
<feature type="transmembrane region" description="Helical" evidence="6">
    <location>
        <begin position="68"/>
        <end position="85"/>
    </location>
</feature>
<evidence type="ECO:0000256" key="5">
    <source>
        <dbReference type="ARBA" id="ARBA00023136"/>
    </source>
</evidence>
<dbReference type="EMBL" id="BLLH01000012">
    <property type="protein sequence ID" value="GFH41333.1"/>
    <property type="molecule type" value="Genomic_DNA"/>
</dbReference>
<dbReference type="PANTHER" id="PTHR30086:SF20">
    <property type="entry name" value="ARGININE EXPORTER PROTEIN ARGO-RELATED"/>
    <property type="match status" value="1"/>
</dbReference>
<evidence type="ECO:0000256" key="6">
    <source>
        <dbReference type="SAM" id="Phobius"/>
    </source>
</evidence>
<keyword evidence="4 6" id="KW-1133">Transmembrane helix</keyword>
<dbReference type="Pfam" id="PF01810">
    <property type="entry name" value="LysE"/>
    <property type="match status" value="1"/>
</dbReference>